<gene>
    <name evidence="6" type="ORF">ABUE30_00625</name>
</gene>
<organism evidence="6 7">
    <name type="scientific">Celerinatantimonas yamalensis</name>
    <dbReference type="NCBI Taxonomy" id="559956"/>
    <lineage>
        <taxon>Bacteria</taxon>
        <taxon>Pseudomonadati</taxon>
        <taxon>Pseudomonadota</taxon>
        <taxon>Gammaproteobacteria</taxon>
        <taxon>Celerinatantimonadaceae</taxon>
        <taxon>Celerinatantimonas</taxon>
    </lineage>
</organism>
<dbReference type="EMBL" id="JBEQCT010000001">
    <property type="protein sequence ID" value="MFM2483594.1"/>
    <property type="molecule type" value="Genomic_DNA"/>
</dbReference>
<dbReference type="PROSITE" id="PS50931">
    <property type="entry name" value="HTH_LYSR"/>
    <property type="match status" value="1"/>
</dbReference>
<comment type="caution">
    <text evidence="6">The sequence shown here is derived from an EMBL/GenBank/DDBJ whole genome shotgun (WGS) entry which is preliminary data.</text>
</comment>
<dbReference type="InterPro" id="IPR058163">
    <property type="entry name" value="LysR-type_TF_proteobact-type"/>
</dbReference>
<name>A0ABW9G2I8_9GAMM</name>
<evidence type="ECO:0000256" key="2">
    <source>
        <dbReference type="ARBA" id="ARBA00023015"/>
    </source>
</evidence>
<dbReference type="InterPro" id="IPR000847">
    <property type="entry name" value="LysR_HTH_N"/>
</dbReference>
<dbReference type="Proteomes" id="UP001629953">
    <property type="component" value="Unassembled WGS sequence"/>
</dbReference>
<dbReference type="InterPro" id="IPR005119">
    <property type="entry name" value="LysR_subst-bd"/>
</dbReference>
<proteinExistence type="inferred from homology"/>
<keyword evidence="7" id="KW-1185">Reference proteome</keyword>
<evidence type="ECO:0000313" key="6">
    <source>
        <dbReference type="EMBL" id="MFM2483594.1"/>
    </source>
</evidence>
<feature type="domain" description="HTH lysR-type" evidence="5">
    <location>
        <begin position="1"/>
        <end position="59"/>
    </location>
</feature>
<dbReference type="Gene3D" id="1.10.10.10">
    <property type="entry name" value="Winged helix-like DNA-binding domain superfamily/Winged helix DNA-binding domain"/>
    <property type="match status" value="1"/>
</dbReference>
<keyword evidence="4" id="KW-0804">Transcription</keyword>
<evidence type="ECO:0000259" key="5">
    <source>
        <dbReference type="PROSITE" id="PS50931"/>
    </source>
</evidence>
<accession>A0ABW9G2I8</accession>
<evidence type="ECO:0000256" key="3">
    <source>
        <dbReference type="ARBA" id="ARBA00023125"/>
    </source>
</evidence>
<dbReference type="Pfam" id="PF03466">
    <property type="entry name" value="LysR_substrate"/>
    <property type="match status" value="1"/>
</dbReference>
<evidence type="ECO:0000313" key="7">
    <source>
        <dbReference type="Proteomes" id="UP001629953"/>
    </source>
</evidence>
<dbReference type="RefSeq" id="WP_408621704.1">
    <property type="nucleotide sequence ID" value="NZ_JBEQCT010000001.1"/>
</dbReference>
<dbReference type="CDD" id="cd08422">
    <property type="entry name" value="PBP2_CrgA_like"/>
    <property type="match status" value="1"/>
</dbReference>
<keyword evidence="3" id="KW-0238">DNA-binding</keyword>
<dbReference type="SUPFAM" id="SSF53850">
    <property type="entry name" value="Periplasmic binding protein-like II"/>
    <property type="match status" value="1"/>
</dbReference>
<dbReference type="Gene3D" id="3.40.190.290">
    <property type="match status" value="1"/>
</dbReference>
<reference evidence="6 7" key="1">
    <citation type="journal article" date="2013" name="Int. J. Syst. Evol. Microbiol.">
        <title>Celerinatantimonas yamalensis sp. nov., a cold-adapted diazotrophic bacterium from a cold permafrost brine.</title>
        <authorList>
            <person name="Shcherbakova V."/>
            <person name="Chuvilskaya N."/>
            <person name="Rivkina E."/>
            <person name="Demidov N."/>
            <person name="Uchaeva V."/>
            <person name="Suetin S."/>
            <person name="Suzina N."/>
            <person name="Gilichinsky D."/>
        </authorList>
    </citation>
    <scope>NUCLEOTIDE SEQUENCE [LARGE SCALE GENOMIC DNA]</scope>
    <source>
        <strain evidence="6 7">C7</strain>
    </source>
</reference>
<keyword evidence="2" id="KW-0805">Transcription regulation</keyword>
<comment type="similarity">
    <text evidence="1">Belongs to the LysR transcriptional regulatory family.</text>
</comment>
<protein>
    <submittedName>
        <fullName evidence="6">LysR family transcriptional regulator</fullName>
    </submittedName>
</protein>
<dbReference type="InterPro" id="IPR036390">
    <property type="entry name" value="WH_DNA-bd_sf"/>
</dbReference>
<evidence type="ECO:0000256" key="1">
    <source>
        <dbReference type="ARBA" id="ARBA00009437"/>
    </source>
</evidence>
<dbReference type="PANTHER" id="PTHR30537">
    <property type="entry name" value="HTH-TYPE TRANSCRIPTIONAL REGULATOR"/>
    <property type="match status" value="1"/>
</dbReference>
<dbReference type="PANTHER" id="PTHR30537:SF35">
    <property type="entry name" value="TRANSCRIPTIONAL REGULATORY PROTEIN"/>
    <property type="match status" value="1"/>
</dbReference>
<sequence length="310" mass="35434">MGQLEQMRVFVRIVEAGSVSAAAEQLNMAKSMVSRRLTELEKRLGNVLLQRTTRRITLTDIGQQYYQSSLGILDEVARLDQHTIDVSAQVAGPLHVAAPLSFGTLHLTPAIDAFLKRYPNIQLKLSLSDHQHHLVAQGIDLALRIADLQDSSLKARHLTKIHFMLVASPQYLRQSLAIQRPEQLSQHKILHYSYQSQQTWTFVKGEQRVAMPYKAYLSADNGEMLRDLAIAGQGITLLPTFICWQAVLTGQLQPLLTDYQMSHLNAWLVYPNTRYQSRRLRVFMDFLSERFEKNPYWDQSLSRYTLAAKD</sequence>
<evidence type="ECO:0000256" key="4">
    <source>
        <dbReference type="ARBA" id="ARBA00023163"/>
    </source>
</evidence>
<dbReference type="SUPFAM" id="SSF46785">
    <property type="entry name" value="Winged helix' DNA-binding domain"/>
    <property type="match status" value="1"/>
</dbReference>
<dbReference type="Pfam" id="PF00126">
    <property type="entry name" value="HTH_1"/>
    <property type="match status" value="1"/>
</dbReference>
<dbReference type="InterPro" id="IPR036388">
    <property type="entry name" value="WH-like_DNA-bd_sf"/>
</dbReference>